<dbReference type="Proteomes" id="UP000611640">
    <property type="component" value="Chromosome"/>
</dbReference>
<feature type="transmembrane region" description="Helical" evidence="3">
    <location>
        <begin position="375"/>
        <end position="397"/>
    </location>
</feature>
<feature type="transmembrane region" description="Helical" evidence="3">
    <location>
        <begin position="344"/>
        <end position="363"/>
    </location>
</feature>
<dbReference type="InterPro" id="IPR011990">
    <property type="entry name" value="TPR-like_helical_dom_sf"/>
</dbReference>
<dbReference type="InterPro" id="IPR019734">
    <property type="entry name" value="TPR_rpt"/>
</dbReference>
<dbReference type="SUPFAM" id="SSF48452">
    <property type="entry name" value="TPR-like"/>
    <property type="match status" value="1"/>
</dbReference>
<evidence type="ECO:0000256" key="2">
    <source>
        <dbReference type="SAM" id="MobiDB-lite"/>
    </source>
</evidence>
<accession>A0A7R7HV11</accession>
<evidence type="ECO:0000313" key="5">
    <source>
        <dbReference type="Proteomes" id="UP000611640"/>
    </source>
</evidence>
<evidence type="ECO:0008006" key="6">
    <source>
        <dbReference type="Google" id="ProtNLM"/>
    </source>
</evidence>
<keyword evidence="1" id="KW-0802">TPR repeat</keyword>
<sequence>MTIGTVGPARNEPDRLRSLQDEAEQLLTDHRADEASVPLRELAGRQPGDARTWLRLAAALLAGNGGAAADAEARDAAERAVALDPSSAIGYRMLSEAALRMGDRDAALDTMRAAVSAAPDSWVTHLDLAAALIERPGGGREAWQLAKRAASIAPERAEPHVLLGDLALRAGDMDKAAAGYADALDRAPGDVMVTRKLAELHHRLDGGPAAALRSGAPAPDPAMAPSDPWAQSATPDAFPASEAWPADTAMQQSGTAHAAGATPPRGAPEPDETTGRRPVRVLANCVSVLSILAAAVAGMLLALAPAPLTGWYRVVAGVAGAALVVVAVLLLAGSAPGWRQTAGGTRFALVVGTGCAVLAALSAPLDALAGSSPALIGTAGVGVFGCLVAHLVARAVVREERRRARPTGRHNRAG</sequence>
<dbReference type="KEGG" id="atl:Athai_07010"/>
<proteinExistence type="predicted"/>
<dbReference type="EMBL" id="AP023355">
    <property type="protein sequence ID" value="BCJ33198.1"/>
    <property type="molecule type" value="Genomic_DNA"/>
</dbReference>
<reference evidence="4 5" key="1">
    <citation type="submission" date="2020-08" db="EMBL/GenBank/DDBJ databases">
        <title>Whole genome shotgun sequence of Actinocatenispora thailandica NBRC 105041.</title>
        <authorList>
            <person name="Komaki H."/>
            <person name="Tamura T."/>
        </authorList>
    </citation>
    <scope>NUCLEOTIDE SEQUENCE [LARGE SCALE GENOMIC DNA]</scope>
    <source>
        <strain evidence="4 5">NBRC 105041</strain>
    </source>
</reference>
<keyword evidence="3" id="KW-0472">Membrane</keyword>
<evidence type="ECO:0000256" key="1">
    <source>
        <dbReference type="PROSITE-ProRule" id="PRU00339"/>
    </source>
</evidence>
<dbReference type="Gene3D" id="1.25.40.10">
    <property type="entry name" value="Tetratricopeptide repeat domain"/>
    <property type="match status" value="2"/>
</dbReference>
<dbReference type="RefSeq" id="WP_344319664.1">
    <property type="nucleotide sequence ID" value="NZ_BAAAKF010000050.1"/>
</dbReference>
<keyword evidence="3" id="KW-1133">Transmembrane helix</keyword>
<keyword evidence="5" id="KW-1185">Reference proteome</keyword>
<protein>
    <recommendedName>
        <fullName evidence="6">Tetratricopeptide repeat protein</fullName>
    </recommendedName>
</protein>
<name>A0A7R7HV11_9ACTN</name>
<feature type="repeat" description="TPR" evidence="1">
    <location>
        <begin position="157"/>
        <end position="190"/>
    </location>
</feature>
<gene>
    <name evidence="4" type="ORF">Athai_07010</name>
</gene>
<dbReference type="PROSITE" id="PS50005">
    <property type="entry name" value="TPR"/>
    <property type="match status" value="2"/>
</dbReference>
<keyword evidence="3" id="KW-0812">Transmembrane</keyword>
<evidence type="ECO:0000313" key="4">
    <source>
        <dbReference type="EMBL" id="BCJ33198.1"/>
    </source>
</evidence>
<evidence type="ECO:0000256" key="3">
    <source>
        <dbReference type="SAM" id="Phobius"/>
    </source>
</evidence>
<organism evidence="4 5">
    <name type="scientific">Actinocatenispora thailandica</name>
    <dbReference type="NCBI Taxonomy" id="227318"/>
    <lineage>
        <taxon>Bacteria</taxon>
        <taxon>Bacillati</taxon>
        <taxon>Actinomycetota</taxon>
        <taxon>Actinomycetes</taxon>
        <taxon>Micromonosporales</taxon>
        <taxon>Micromonosporaceae</taxon>
        <taxon>Actinocatenispora</taxon>
    </lineage>
</organism>
<feature type="transmembrane region" description="Helical" evidence="3">
    <location>
        <begin position="281"/>
        <end position="304"/>
    </location>
</feature>
<dbReference type="AlphaFoldDB" id="A0A7R7HV11"/>
<feature type="region of interest" description="Disordered" evidence="2">
    <location>
        <begin position="207"/>
        <end position="276"/>
    </location>
</feature>
<feature type="repeat" description="TPR" evidence="1">
    <location>
        <begin position="88"/>
        <end position="121"/>
    </location>
</feature>
<feature type="compositionally biased region" description="Low complexity" evidence="2">
    <location>
        <begin position="221"/>
        <end position="230"/>
    </location>
</feature>
<feature type="transmembrane region" description="Helical" evidence="3">
    <location>
        <begin position="310"/>
        <end position="332"/>
    </location>
</feature>